<evidence type="ECO:0000256" key="2">
    <source>
        <dbReference type="ARBA" id="ARBA00004987"/>
    </source>
</evidence>
<dbReference type="Gene3D" id="2.60.40.10">
    <property type="entry name" value="Immunoglobulins"/>
    <property type="match status" value="1"/>
</dbReference>
<feature type="domain" description="Fibronectin type III-like" evidence="13">
    <location>
        <begin position="829"/>
        <end position="898"/>
    </location>
</feature>
<comment type="pathway">
    <text evidence="2">Glycan metabolism; cellulose degradation.</text>
</comment>
<evidence type="ECO:0000313" key="14">
    <source>
        <dbReference type="EMBL" id="KAK8865976.1"/>
    </source>
</evidence>
<comment type="similarity">
    <text evidence="3">Belongs to the glycosyl hydrolase 3 family.</text>
</comment>
<dbReference type="Gene3D" id="3.40.50.1700">
    <property type="entry name" value="Glycoside hydrolase family 3 C-terminal domain"/>
    <property type="match status" value="1"/>
</dbReference>
<evidence type="ECO:0000256" key="1">
    <source>
        <dbReference type="ARBA" id="ARBA00000448"/>
    </source>
</evidence>
<dbReference type="SUPFAM" id="SSF52279">
    <property type="entry name" value="Beta-D-glucan exohydrolase, C-terminal domain"/>
    <property type="match status" value="1"/>
</dbReference>
<evidence type="ECO:0000256" key="5">
    <source>
        <dbReference type="ARBA" id="ARBA00022801"/>
    </source>
</evidence>
<dbReference type="RefSeq" id="XP_066805455.1">
    <property type="nucleotide sequence ID" value="XM_066944254.1"/>
</dbReference>
<comment type="caution">
    <text evidence="14">The sequence shown here is derived from an EMBL/GenBank/DDBJ whole genome shotgun (WGS) entry which is preliminary data.</text>
</comment>
<dbReference type="FunFam" id="3.40.50.1700:FF:000003">
    <property type="entry name" value="Probable beta-glucosidase"/>
    <property type="match status" value="1"/>
</dbReference>
<keyword evidence="5" id="KW-0378">Hydrolase</keyword>
<dbReference type="InterPro" id="IPR002772">
    <property type="entry name" value="Glyco_hydro_3_C"/>
</dbReference>
<dbReference type="GO" id="GO:0008422">
    <property type="term" value="F:beta-glucosidase activity"/>
    <property type="evidence" value="ECO:0007669"/>
    <property type="project" value="UniProtKB-EC"/>
</dbReference>
<dbReference type="InterPro" id="IPR013783">
    <property type="entry name" value="Ig-like_fold"/>
</dbReference>
<evidence type="ECO:0000313" key="15">
    <source>
        <dbReference type="Proteomes" id="UP001388673"/>
    </source>
</evidence>
<dbReference type="InterPro" id="IPR026891">
    <property type="entry name" value="Fn3-like"/>
</dbReference>
<evidence type="ECO:0000256" key="10">
    <source>
        <dbReference type="ARBA" id="ARBA00023326"/>
    </source>
</evidence>
<dbReference type="GeneID" id="92178385"/>
<organism evidence="14 15">
    <name type="scientific">Kwoniella newhampshirensis</name>
    <dbReference type="NCBI Taxonomy" id="1651941"/>
    <lineage>
        <taxon>Eukaryota</taxon>
        <taxon>Fungi</taxon>
        <taxon>Dikarya</taxon>
        <taxon>Basidiomycota</taxon>
        <taxon>Agaricomycotina</taxon>
        <taxon>Tremellomycetes</taxon>
        <taxon>Tremellales</taxon>
        <taxon>Cryptococcaceae</taxon>
        <taxon>Kwoniella</taxon>
    </lineage>
</organism>
<dbReference type="Pfam" id="PF01915">
    <property type="entry name" value="Glyco_hydro_3_C"/>
    <property type="match status" value="1"/>
</dbReference>
<dbReference type="FunFam" id="3.20.20.300:FF:000002">
    <property type="entry name" value="Probable beta-glucosidase"/>
    <property type="match status" value="1"/>
</dbReference>
<keyword evidence="9" id="KW-0326">Glycosidase</keyword>
<evidence type="ECO:0000256" key="11">
    <source>
        <dbReference type="SAM" id="MobiDB-lite"/>
    </source>
</evidence>
<dbReference type="KEGG" id="kne:92178385"/>
<feature type="signal peptide" evidence="12">
    <location>
        <begin position="1"/>
        <end position="21"/>
    </location>
</feature>
<evidence type="ECO:0000256" key="7">
    <source>
        <dbReference type="ARBA" id="ARBA00023180"/>
    </source>
</evidence>
<dbReference type="SMART" id="SM01217">
    <property type="entry name" value="Fn3_like"/>
    <property type="match status" value="1"/>
</dbReference>
<keyword evidence="15" id="KW-1185">Reference proteome</keyword>
<keyword evidence="10" id="KW-0624">Polysaccharide degradation</keyword>
<proteinExistence type="inferred from homology"/>
<evidence type="ECO:0000256" key="6">
    <source>
        <dbReference type="ARBA" id="ARBA00023001"/>
    </source>
</evidence>
<name>A0AAW0Z4T8_9TREE</name>
<comment type="catalytic activity">
    <reaction evidence="1">
        <text>Hydrolysis of terminal, non-reducing beta-D-glucosyl residues with release of beta-D-glucose.</text>
        <dbReference type="EC" id="3.2.1.21"/>
    </reaction>
</comment>
<dbReference type="PANTHER" id="PTHR42715:SF2">
    <property type="entry name" value="BETA-GLUCOSIDASE F-RELATED"/>
    <property type="match status" value="1"/>
</dbReference>
<reference evidence="14 15" key="1">
    <citation type="journal article" date="2024" name="bioRxiv">
        <title>Comparative genomics of Cryptococcus and Kwoniella reveals pathogenesis evolution and contrasting karyotype dynamics via intercentromeric recombination or chromosome fusion.</title>
        <authorList>
            <person name="Coelho M.A."/>
            <person name="David-Palma M."/>
            <person name="Shea T."/>
            <person name="Bowers K."/>
            <person name="McGinley-Smith S."/>
            <person name="Mohammad A.W."/>
            <person name="Gnirke A."/>
            <person name="Yurkov A.M."/>
            <person name="Nowrousian M."/>
            <person name="Sun S."/>
            <person name="Cuomo C.A."/>
            <person name="Heitman J."/>
        </authorList>
    </citation>
    <scope>NUCLEOTIDE SEQUENCE [LARGE SCALE GENOMIC DNA]</scope>
    <source>
        <strain evidence="14 15">CBS 13917</strain>
    </source>
</reference>
<sequence>MVFLPAILLALGASMPTVTVASPFGQIAAVNDTNSTGFANATWTSTYSSDLPSNTSVSSNATYPANATLTSSAVSPSNSSSSFANSTTTSTGVPATNTTVPATNTTVPSTNSTIPSNSTSTNSTIPSNTTYVNITAPPLKYTYTSPQASAPLNVSYAAASPRWNEAHRRAAAYLSDWTVEEKVVLATGVGWMNGRCVGNIGPVPSKSFPGLCLQDSPLGVRLTDYVSFFPAAINVASTFDKDLMYARGYAMGQEFRGKGVNVALGPMTNMGRVAAGGRNFEGFGADPYLSGWGTELTIRGLQDAGVQACVKHYVGNEQERNRTTSSSDIDDRTMREIYTHPFLRAVQADVASVMCSYNLINGSWACQNSETLNGILKTDFGFRGYVMSDWGAQHSGVLSANSGLDMTMPGDINFGDLISYWGANLTMAVNNGSVSEARLDDMAERIVAAWFLTGQDSGYPEVNYDSFRRGGSNDTHVDVRDDHYKLIQHIGASSAVLLKNVNNALPLNKPRNLALIGSDLGPSTVGPNGFPDRGGDDGTLATGWGSGTVDFPYLVDPLEAISLQARHDRSTLTWWLQDFDTDGAATTATGAEVALVGINSDSGEGYITVDGNEGDRNNLTAWHNGDELVEAVAAVNNNTIVIVHSTGPIIMEEWIDHPNITAVLWAGVPGQESGNALVDVLYGSYNPSGRLPYTIAKQRSDYSADIVYVNSAFPEHPQVEYTEKLNIDYRSFLSRNITPRYEFGYGLSYTQFEFGDVNVWEIDKEEGERKRGLDVDIAARHNGDWNHSTDGDDASIRAEAGQFLTDSLQRPRWTVAIDVTNVGVVNGCEIPQLYLAYPPEAGEPPKVLRDFARLNLDPGETKTAYFNLSRYDVSIWDVVIQAWIVPDGEYGVEVGRSSMDENSSKTSFWPAS</sequence>
<dbReference type="EC" id="3.2.1.21" evidence="4"/>
<accession>A0AAW0Z4T8</accession>
<dbReference type="EMBL" id="JBCAWK010000002">
    <property type="protein sequence ID" value="KAK8865976.1"/>
    <property type="molecule type" value="Genomic_DNA"/>
</dbReference>
<dbReference type="PRINTS" id="PR00133">
    <property type="entry name" value="GLHYDRLASE3"/>
</dbReference>
<evidence type="ECO:0000256" key="9">
    <source>
        <dbReference type="ARBA" id="ARBA00023295"/>
    </source>
</evidence>
<feature type="region of interest" description="Disordered" evidence="11">
    <location>
        <begin position="70"/>
        <end position="124"/>
    </location>
</feature>
<dbReference type="InterPro" id="IPR001764">
    <property type="entry name" value="Glyco_hydro_3_N"/>
</dbReference>
<dbReference type="Proteomes" id="UP001388673">
    <property type="component" value="Unassembled WGS sequence"/>
</dbReference>
<dbReference type="InterPro" id="IPR050288">
    <property type="entry name" value="Cellulose_deg_GH3"/>
</dbReference>
<evidence type="ECO:0000256" key="8">
    <source>
        <dbReference type="ARBA" id="ARBA00023277"/>
    </source>
</evidence>
<dbReference type="AlphaFoldDB" id="A0AAW0Z4T8"/>
<dbReference type="Pfam" id="PF14310">
    <property type="entry name" value="Fn3-like"/>
    <property type="match status" value="1"/>
</dbReference>
<keyword evidence="12" id="KW-0732">Signal</keyword>
<gene>
    <name evidence="14" type="ORF">IAR55_001126</name>
</gene>
<dbReference type="GO" id="GO:0030245">
    <property type="term" value="P:cellulose catabolic process"/>
    <property type="evidence" value="ECO:0007669"/>
    <property type="project" value="UniProtKB-KW"/>
</dbReference>
<keyword evidence="6" id="KW-0136">Cellulose degradation</keyword>
<dbReference type="Pfam" id="PF00933">
    <property type="entry name" value="Glyco_hydro_3"/>
    <property type="match status" value="1"/>
</dbReference>
<keyword evidence="7" id="KW-0325">Glycoprotein</keyword>
<protein>
    <recommendedName>
        <fullName evidence="4">beta-glucosidase</fullName>
        <ecNumber evidence="4">3.2.1.21</ecNumber>
    </recommendedName>
</protein>
<dbReference type="InterPro" id="IPR036881">
    <property type="entry name" value="Glyco_hydro_3_C_sf"/>
</dbReference>
<keyword evidence="8" id="KW-0119">Carbohydrate metabolism</keyword>
<evidence type="ECO:0000256" key="3">
    <source>
        <dbReference type="ARBA" id="ARBA00005336"/>
    </source>
</evidence>
<dbReference type="InterPro" id="IPR036962">
    <property type="entry name" value="Glyco_hydro_3_N_sf"/>
</dbReference>
<dbReference type="PANTHER" id="PTHR42715">
    <property type="entry name" value="BETA-GLUCOSIDASE"/>
    <property type="match status" value="1"/>
</dbReference>
<feature type="chain" id="PRO_5043743666" description="beta-glucosidase" evidence="12">
    <location>
        <begin position="22"/>
        <end position="912"/>
    </location>
</feature>
<dbReference type="InterPro" id="IPR017853">
    <property type="entry name" value="GH"/>
</dbReference>
<dbReference type="SUPFAM" id="SSF51445">
    <property type="entry name" value="(Trans)glycosidases"/>
    <property type="match status" value="1"/>
</dbReference>
<evidence type="ECO:0000256" key="4">
    <source>
        <dbReference type="ARBA" id="ARBA00012744"/>
    </source>
</evidence>
<evidence type="ECO:0000256" key="12">
    <source>
        <dbReference type="SAM" id="SignalP"/>
    </source>
</evidence>
<evidence type="ECO:0000259" key="13">
    <source>
        <dbReference type="SMART" id="SM01217"/>
    </source>
</evidence>
<dbReference type="Gene3D" id="3.20.20.300">
    <property type="entry name" value="Glycoside hydrolase, family 3, N-terminal domain"/>
    <property type="match status" value="1"/>
</dbReference>